<dbReference type="InParanoid" id="A0A084QZL5"/>
<evidence type="ECO:0000313" key="1">
    <source>
        <dbReference type="EMBL" id="KFA69400.1"/>
    </source>
</evidence>
<organism evidence="1 2">
    <name type="scientific">Stachybotrys chlorohalonatus (strain IBT 40285)</name>
    <dbReference type="NCBI Taxonomy" id="1283841"/>
    <lineage>
        <taxon>Eukaryota</taxon>
        <taxon>Fungi</taxon>
        <taxon>Dikarya</taxon>
        <taxon>Ascomycota</taxon>
        <taxon>Pezizomycotina</taxon>
        <taxon>Sordariomycetes</taxon>
        <taxon>Hypocreomycetidae</taxon>
        <taxon>Hypocreales</taxon>
        <taxon>Stachybotryaceae</taxon>
        <taxon>Stachybotrys</taxon>
    </lineage>
</organism>
<proteinExistence type="predicted"/>
<protein>
    <submittedName>
        <fullName evidence="1">Uncharacterized protein</fullName>
    </submittedName>
</protein>
<evidence type="ECO:0000313" key="2">
    <source>
        <dbReference type="Proteomes" id="UP000028524"/>
    </source>
</evidence>
<keyword evidence="2" id="KW-1185">Reference proteome</keyword>
<dbReference type="AlphaFoldDB" id="A0A084QZL5"/>
<accession>A0A084QZL5</accession>
<reference evidence="1 2" key="1">
    <citation type="journal article" date="2014" name="BMC Genomics">
        <title>Comparative genome sequencing reveals chemotype-specific gene clusters in the toxigenic black mold Stachybotrys.</title>
        <authorList>
            <person name="Semeiks J."/>
            <person name="Borek D."/>
            <person name="Otwinowski Z."/>
            <person name="Grishin N.V."/>
        </authorList>
    </citation>
    <scope>NUCLEOTIDE SEQUENCE [LARGE SCALE GENOMIC DNA]</scope>
    <source>
        <strain evidence="1 2">IBT 40285</strain>
    </source>
</reference>
<name>A0A084QZL5_STAC4</name>
<dbReference type="EMBL" id="KL659494">
    <property type="protein sequence ID" value="KFA69400.1"/>
    <property type="molecule type" value="Genomic_DNA"/>
</dbReference>
<sequence>MDIQDTATQDTIIVRGISEVDAELFIRLDHNQQKREGDIIGRPNFKPVAACGSAFYPFKKLGFLYE</sequence>
<dbReference type="Proteomes" id="UP000028524">
    <property type="component" value="Unassembled WGS sequence"/>
</dbReference>
<gene>
    <name evidence="1" type="ORF">S40285_10792</name>
</gene>
<dbReference type="HOGENOM" id="CLU_206111_0_0_1"/>